<keyword evidence="2" id="KW-1003">Cell membrane</keyword>
<reference evidence="16 17" key="1">
    <citation type="submission" date="2020-08" db="EMBL/GenBank/DDBJ databases">
        <title>Novel species isolated from subtropical streams in China.</title>
        <authorList>
            <person name="Lu H."/>
        </authorList>
    </citation>
    <scope>NUCLEOTIDE SEQUENCE [LARGE SCALE GENOMIC DNA]</scope>
    <source>
        <strain evidence="16 17">NL8W</strain>
    </source>
</reference>
<dbReference type="CDD" id="cd11386">
    <property type="entry name" value="MCP_signal"/>
    <property type="match status" value="1"/>
</dbReference>
<dbReference type="PROSITE" id="PS50111">
    <property type="entry name" value="CHEMOTAXIS_TRANSDUC_2"/>
    <property type="match status" value="1"/>
</dbReference>
<comment type="caution">
    <text evidence="16">The sequence shown here is derived from an EMBL/GenBank/DDBJ whole genome shotgun (WGS) entry which is preliminary data.</text>
</comment>
<feature type="region of interest" description="Disordered" evidence="12">
    <location>
        <begin position="548"/>
        <end position="578"/>
    </location>
</feature>
<dbReference type="SMART" id="SM00283">
    <property type="entry name" value="MA"/>
    <property type="match status" value="1"/>
</dbReference>
<dbReference type="PROSITE" id="PS50885">
    <property type="entry name" value="HAMP"/>
    <property type="match status" value="1"/>
</dbReference>
<evidence type="ECO:0000256" key="4">
    <source>
        <dbReference type="ARBA" id="ARBA00022500"/>
    </source>
</evidence>
<feature type="region of interest" description="Disordered" evidence="12">
    <location>
        <begin position="283"/>
        <end position="303"/>
    </location>
</feature>
<dbReference type="InterPro" id="IPR004089">
    <property type="entry name" value="MCPsignal_dom"/>
</dbReference>
<dbReference type="Pfam" id="PF00015">
    <property type="entry name" value="MCPsignal"/>
    <property type="match status" value="1"/>
</dbReference>
<dbReference type="CDD" id="cd06225">
    <property type="entry name" value="HAMP"/>
    <property type="match status" value="1"/>
</dbReference>
<name>A0ABR6Z5X7_9BURK</name>
<dbReference type="InterPro" id="IPR035440">
    <property type="entry name" value="4HB_MCP_dom_sf"/>
</dbReference>
<keyword evidence="7 13" id="KW-1133">Transmembrane helix</keyword>
<dbReference type="Proteomes" id="UP000646911">
    <property type="component" value="Unassembled WGS sequence"/>
</dbReference>
<evidence type="ECO:0000256" key="9">
    <source>
        <dbReference type="ARBA" id="ARBA00023224"/>
    </source>
</evidence>
<dbReference type="EMBL" id="JACOFX010000001">
    <property type="protein sequence ID" value="MBC3906760.1"/>
    <property type="molecule type" value="Genomic_DNA"/>
</dbReference>
<dbReference type="InterPro" id="IPR003122">
    <property type="entry name" value="Tar_rcpt_lig-bd"/>
</dbReference>
<feature type="compositionally biased region" description="Polar residues" evidence="12">
    <location>
        <begin position="284"/>
        <end position="303"/>
    </location>
</feature>
<evidence type="ECO:0000256" key="12">
    <source>
        <dbReference type="SAM" id="MobiDB-lite"/>
    </source>
</evidence>
<keyword evidence="5" id="KW-0997">Cell inner membrane</keyword>
<evidence type="ECO:0000256" key="5">
    <source>
        <dbReference type="ARBA" id="ARBA00022519"/>
    </source>
</evidence>
<evidence type="ECO:0000259" key="15">
    <source>
        <dbReference type="PROSITE" id="PS50885"/>
    </source>
</evidence>
<dbReference type="Gene3D" id="1.10.287.950">
    <property type="entry name" value="Methyl-accepting chemotaxis protein"/>
    <property type="match status" value="1"/>
</dbReference>
<evidence type="ECO:0000256" key="10">
    <source>
        <dbReference type="ARBA" id="ARBA00029447"/>
    </source>
</evidence>
<keyword evidence="8 13" id="KW-0472">Membrane</keyword>
<evidence type="ECO:0000256" key="6">
    <source>
        <dbReference type="ARBA" id="ARBA00022692"/>
    </source>
</evidence>
<evidence type="ECO:0000259" key="14">
    <source>
        <dbReference type="PROSITE" id="PS50111"/>
    </source>
</evidence>
<dbReference type="SUPFAM" id="SSF58104">
    <property type="entry name" value="Methyl-accepting chemotaxis protein (MCP) signaling domain"/>
    <property type="match status" value="1"/>
</dbReference>
<dbReference type="PANTHER" id="PTHR43531:SF14">
    <property type="entry name" value="METHYL-ACCEPTING CHEMOTAXIS PROTEIN I-RELATED"/>
    <property type="match status" value="1"/>
</dbReference>
<evidence type="ECO:0000256" key="8">
    <source>
        <dbReference type="ARBA" id="ARBA00023136"/>
    </source>
</evidence>
<keyword evidence="3" id="KW-0488">Methylation</keyword>
<keyword evidence="9 11" id="KW-0807">Transducer</keyword>
<evidence type="ECO:0000256" key="3">
    <source>
        <dbReference type="ARBA" id="ARBA00022481"/>
    </source>
</evidence>
<feature type="compositionally biased region" description="Low complexity" evidence="12">
    <location>
        <begin position="554"/>
        <end position="567"/>
    </location>
</feature>
<dbReference type="InterPro" id="IPR003660">
    <property type="entry name" value="HAMP_dom"/>
</dbReference>
<comment type="similarity">
    <text evidence="10">Belongs to the methyl-accepting chemotaxis (MCP) protein family.</text>
</comment>
<proteinExistence type="inferred from homology"/>
<evidence type="ECO:0000313" key="16">
    <source>
        <dbReference type="EMBL" id="MBC3906760.1"/>
    </source>
</evidence>
<protein>
    <submittedName>
        <fullName evidence="16">Tar ligand binding domain-containing protein</fullName>
    </submittedName>
</protein>
<keyword evidence="6 13" id="KW-0812">Transmembrane</keyword>
<evidence type="ECO:0000256" key="13">
    <source>
        <dbReference type="SAM" id="Phobius"/>
    </source>
</evidence>
<organism evidence="16 17">
    <name type="scientific">Undibacterium umbellatum</name>
    <dbReference type="NCBI Taxonomy" id="2762300"/>
    <lineage>
        <taxon>Bacteria</taxon>
        <taxon>Pseudomonadati</taxon>
        <taxon>Pseudomonadota</taxon>
        <taxon>Betaproteobacteria</taxon>
        <taxon>Burkholderiales</taxon>
        <taxon>Oxalobacteraceae</taxon>
        <taxon>Undibacterium</taxon>
    </lineage>
</organism>
<gene>
    <name evidence="16" type="ORF">H8L47_04225</name>
</gene>
<keyword evidence="4" id="KW-0145">Chemotaxis</keyword>
<evidence type="ECO:0000256" key="7">
    <source>
        <dbReference type="ARBA" id="ARBA00022989"/>
    </source>
</evidence>
<dbReference type="SUPFAM" id="SSF47170">
    <property type="entry name" value="Aspartate receptor, ligand-binding domain"/>
    <property type="match status" value="1"/>
</dbReference>
<dbReference type="Pfam" id="PF00672">
    <property type="entry name" value="HAMP"/>
    <property type="match status" value="1"/>
</dbReference>
<dbReference type="InterPro" id="IPR004090">
    <property type="entry name" value="Chemotax_Me-accpt_rcpt"/>
</dbReference>
<keyword evidence="17" id="KW-1185">Reference proteome</keyword>
<feature type="domain" description="HAMP" evidence="15">
    <location>
        <begin position="211"/>
        <end position="263"/>
    </location>
</feature>
<dbReference type="SMART" id="SM00304">
    <property type="entry name" value="HAMP"/>
    <property type="match status" value="1"/>
</dbReference>
<dbReference type="RefSeq" id="WP_186951931.1">
    <property type="nucleotide sequence ID" value="NZ_JACOFX010000001.1"/>
</dbReference>
<comment type="subcellular location">
    <subcellularLocation>
        <location evidence="1">Cell inner membrane</location>
        <topology evidence="1">Multi-pass membrane protein</topology>
    </subcellularLocation>
</comment>
<feature type="domain" description="Methyl-accepting transducer" evidence="14">
    <location>
        <begin position="268"/>
        <end position="497"/>
    </location>
</feature>
<evidence type="ECO:0000256" key="1">
    <source>
        <dbReference type="ARBA" id="ARBA00004429"/>
    </source>
</evidence>
<feature type="transmembrane region" description="Helical" evidence="13">
    <location>
        <begin position="6"/>
        <end position="30"/>
    </location>
</feature>
<dbReference type="Pfam" id="PF02203">
    <property type="entry name" value="TarH"/>
    <property type="match status" value="1"/>
</dbReference>
<sequence>MFNLTIRLRLIGVMAFMAIMLVIGGLMGIYGVRNSNAVIKEIFSNQLPSVESLGQSRVLILRARTALDRAIAHPEFPDTAETIKRSEDFFNQSEVYWKKYLALPQDAGEKKISDEVSVLREKYIKDAHLPMVNAIKAGNKEEADNINMKIVPPAYSAYSDKMAMLSEYQFTGAANSLKLSESAFTTFVWVDVLGVIGGLVAVFISAYFLLAAISHPLKLAISQFEAIGNGDLTQQLKPTSRDEMGQLVSALENMRQSLMQTVTMVRNSSGSIAISSEEIASGNMDLSSRTEQQAASLEETASSMEELTSTVQQNADNARQANTLASNASEVASKGGQVVGDVVHTMSSIKESSKKIVDIIGVIDGIAFQTNILALNAAVEAARAGEQGRGFAVVATEVRNLAQRSANAAKEIKELISNSVDKVEVGSRLVDDAGKTMDEIVVSIKNVADIMAEITSASAEQRDGINQVSLAIGKMDEATQQNAALVEQAAAAASSMRDQANNLNHAVSIFKIDANDGGTNGGNNRGNASVVSPAKAVIKKTPAAKRATVNSLPAAAATAQNKTTKGAPSAAQDDWEEF</sequence>
<dbReference type="PRINTS" id="PR00260">
    <property type="entry name" value="CHEMTRNSDUCR"/>
</dbReference>
<evidence type="ECO:0000256" key="2">
    <source>
        <dbReference type="ARBA" id="ARBA00022475"/>
    </source>
</evidence>
<dbReference type="PANTHER" id="PTHR43531">
    <property type="entry name" value="PROTEIN ICFG"/>
    <property type="match status" value="1"/>
</dbReference>
<accession>A0ABR6Z5X7</accession>
<dbReference type="InterPro" id="IPR051310">
    <property type="entry name" value="MCP_chemotaxis"/>
</dbReference>
<evidence type="ECO:0000256" key="11">
    <source>
        <dbReference type="PROSITE-ProRule" id="PRU00284"/>
    </source>
</evidence>
<feature type="transmembrane region" description="Helical" evidence="13">
    <location>
        <begin position="187"/>
        <end position="210"/>
    </location>
</feature>
<evidence type="ECO:0000313" key="17">
    <source>
        <dbReference type="Proteomes" id="UP000646911"/>
    </source>
</evidence>